<gene>
    <name evidence="2" type="ORF">K1X11_021185</name>
</gene>
<feature type="transmembrane region" description="Helical" evidence="1">
    <location>
        <begin position="389"/>
        <end position="411"/>
    </location>
</feature>
<keyword evidence="1" id="KW-0472">Membrane</keyword>
<feature type="transmembrane region" description="Helical" evidence="1">
    <location>
        <begin position="441"/>
        <end position="461"/>
    </location>
</feature>
<keyword evidence="3" id="KW-1185">Reference proteome</keyword>
<feature type="transmembrane region" description="Helical" evidence="1">
    <location>
        <begin position="503"/>
        <end position="526"/>
    </location>
</feature>
<protein>
    <recommendedName>
        <fullName evidence="4">Glycosyltransferase RgtA/B/C/D-like domain-containing protein</fullName>
    </recommendedName>
</protein>
<feature type="transmembrane region" description="Helical" evidence="1">
    <location>
        <begin position="229"/>
        <end position="250"/>
    </location>
</feature>
<evidence type="ECO:0000313" key="2">
    <source>
        <dbReference type="EMBL" id="WRQ87336.1"/>
    </source>
</evidence>
<feature type="transmembrane region" description="Helical" evidence="1">
    <location>
        <begin position="198"/>
        <end position="217"/>
    </location>
</feature>
<reference evidence="2 3" key="1">
    <citation type="submission" date="2023-12" db="EMBL/GenBank/DDBJ databases">
        <title>Description of an unclassified Opitutus bacterium of Verrucomicrobiota.</title>
        <authorList>
            <person name="Zhang D.-F."/>
        </authorList>
    </citation>
    <scope>NUCLEOTIDE SEQUENCE [LARGE SCALE GENOMIC DNA]</scope>
    <source>
        <strain evidence="2 3">WL0086</strain>
    </source>
</reference>
<organism evidence="2 3">
    <name type="scientific">Actomonas aquatica</name>
    <dbReference type="NCBI Taxonomy" id="2866162"/>
    <lineage>
        <taxon>Bacteria</taxon>
        <taxon>Pseudomonadati</taxon>
        <taxon>Verrucomicrobiota</taxon>
        <taxon>Opitutia</taxon>
        <taxon>Opitutales</taxon>
        <taxon>Opitutaceae</taxon>
        <taxon>Actomonas</taxon>
    </lineage>
</organism>
<feature type="transmembrane region" description="Helical" evidence="1">
    <location>
        <begin position="279"/>
        <end position="305"/>
    </location>
</feature>
<keyword evidence="1" id="KW-0812">Transmembrane</keyword>
<name>A0ABZ1C742_9BACT</name>
<feature type="transmembrane region" description="Helical" evidence="1">
    <location>
        <begin position="69"/>
        <end position="87"/>
    </location>
</feature>
<dbReference type="EMBL" id="CP139781">
    <property type="protein sequence ID" value="WRQ87336.1"/>
    <property type="molecule type" value="Genomic_DNA"/>
</dbReference>
<evidence type="ECO:0000313" key="3">
    <source>
        <dbReference type="Proteomes" id="UP000738431"/>
    </source>
</evidence>
<proteinExistence type="predicted"/>
<accession>A0ABZ1C742</accession>
<feature type="transmembrane region" description="Helical" evidence="1">
    <location>
        <begin position="6"/>
        <end position="25"/>
    </location>
</feature>
<feature type="transmembrane region" description="Helical" evidence="1">
    <location>
        <begin position="358"/>
        <end position="377"/>
    </location>
</feature>
<sequence length="961" mass="106384">MGSLIQHSLGFGYFPGIAVLGLLLLRRAKLDTATTLPVIVLATLGFTVGLVLTWPLLFVAAWVGAFKPVLFGVAGWTLTAACLPRLYRELRPVWARTDTVLLLVAALIFAWHGLYRNESIFSGRDQGVYSNHAAHIARTGDLRAAPPYADLFVPENSMLISGAQAGGYFFDATQENIYFQFPPTFAITLAQAFGGGGFLGMFLFNPLLAALNTLLFYEFARRLFASRWAWFATALFSLNLAQIWIARITLSEVITQTWLLGGLILLHQAFTRRQVGLGVLAHALIATCTFVRIDAYLVLLGLCAFDAWSAQQPRSDHSATTCRQLARAGATIGVVLGALAFGYGFLTSPGYYHDFSGRLAAMLGIATAFTVVAWLPLPRRLRESLDALLRAPRLITALSAVLVLLALYAWWIRPHIEPFAQFAESIGWEGRDYRENSLRDLAAYLSPPAIAFMLVGLCLALRRTFVDREWNWAPFLALWAACTLLYLYNPYISTDHIWKIRRFVPVILPGMVLLATLGLQGTVAAVPRPRWRPILASLAGVAIFAWVGWSMYPLGFARLNGEAVAFIQSIKREIPRHALVVATVRKPILGPIQLVEQVQTLRARPEDPVQAERLKQLINLEQSRGRTVMLLSPTPMVANPLRDARRFELVHPNLLRTTEPPPRELKLRRRTAFLSVLGPGGVGIDPHAAEVRLGANPIYGVPESGFAGQEYVDEIPFRWTTGPTARLDVPWAFPSPPQRAFLDIMATSPDGAAVKVTIDEHTAFEAAIPAEGGVLPLDLTDVDWTRSHHEISVHSSTFRPSDFAPESTDHRELGVRLGGIVFSFRPPGAQARMVFGFGRNPYVKSYGLHPIEPIHGEPARWTNGFGHFEIELPPNAIPRQLTVPIAGVPRDGTELEIWWEGHRLQTFQLDHAPDQLELSLPSAPIADHVASLELRSPTFDPNSHDRRELGVMIGQLTITWH</sequence>
<keyword evidence="1" id="KW-1133">Transmembrane helix</keyword>
<feature type="transmembrane region" description="Helical" evidence="1">
    <location>
        <begin position="37"/>
        <end position="63"/>
    </location>
</feature>
<dbReference type="RefSeq" id="WP_221029251.1">
    <property type="nucleotide sequence ID" value="NZ_CP139781.1"/>
</dbReference>
<feature type="transmembrane region" description="Helical" evidence="1">
    <location>
        <begin position="99"/>
        <end position="115"/>
    </location>
</feature>
<feature type="transmembrane region" description="Helical" evidence="1">
    <location>
        <begin position="325"/>
        <end position="346"/>
    </location>
</feature>
<feature type="transmembrane region" description="Helical" evidence="1">
    <location>
        <begin position="533"/>
        <end position="552"/>
    </location>
</feature>
<evidence type="ECO:0008006" key="4">
    <source>
        <dbReference type="Google" id="ProtNLM"/>
    </source>
</evidence>
<evidence type="ECO:0000256" key="1">
    <source>
        <dbReference type="SAM" id="Phobius"/>
    </source>
</evidence>
<dbReference type="Proteomes" id="UP000738431">
    <property type="component" value="Chromosome"/>
</dbReference>
<feature type="transmembrane region" description="Helical" evidence="1">
    <location>
        <begin position="473"/>
        <end position="491"/>
    </location>
</feature>